<organism evidence="1 2">
    <name type="scientific">Aminobacter aganoensis</name>
    <dbReference type="NCBI Taxonomy" id="83264"/>
    <lineage>
        <taxon>Bacteria</taxon>
        <taxon>Pseudomonadati</taxon>
        <taxon>Pseudomonadota</taxon>
        <taxon>Alphaproteobacteria</taxon>
        <taxon>Hyphomicrobiales</taxon>
        <taxon>Phyllobacteriaceae</taxon>
        <taxon>Aminobacter</taxon>
    </lineage>
</organism>
<keyword evidence="1" id="KW-0808">Transferase</keyword>
<comment type="caution">
    <text evidence="1">The sequence shown here is derived from an EMBL/GenBank/DDBJ whole genome shotgun (WGS) entry which is preliminary data.</text>
</comment>
<name>A0A7X0F5P8_9HYPH</name>
<proteinExistence type="predicted"/>
<evidence type="ECO:0000313" key="1">
    <source>
        <dbReference type="EMBL" id="MBB6353539.1"/>
    </source>
</evidence>
<dbReference type="Proteomes" id="UP000536262">
    <property type="component" value="Unassembled WGS sequence"/>
</dbReference>
<dbReference type="EMBL" id="JACHOU010000002">
    <property type="protein sequence ID" value="MBB6353539.1"/>
    <property type="molecule type" value="Genomic_DNA"/>
</dbReference>
<accession>A0A7X0F5P8</accession>
<dbReference type="GO" id="GO:0016740">
    <property type="term" value="F:transferase activity"/>
    <property type="evidence" value="ECO:0007669"/>
    <property type="project" value="UniProtKB-KW"/>
</dbReference>
<gene>
    <name evidence="1" type="ORF">GGR00_001307</name>
</gene>
<protein>
    <submittedName>
        <fullName evidence="1">3'-phosphoadenosine 5'-phosphosulfate sulfotransferase (PAPS reductase)/FAD synthetase</fullName>
    </submittedName>
</protein>
<sequence length="290" mass="33725">MASPFLLPDGNVQIAFSGGRTSGRMLHDIILANQPWPADRVKVIFTNTGKEREETLEFVRDCSVHWDVDIIWLEYRLRWTGGPHDPKNKVFDTKAHSFDVVTFETASRNGEPFEQLVQYFGFLPNRVADFCSHNLKSRTARRYCVVEGWEHWTTAIGMRSDEPQRILKKQPKERYRVWYPLNGAGITKPDVSLFWLLQPFDLALLDVDGVTPSGNCDGCFKKSERKRAELARSEWHRAEWWAALERQYGGTFDKTTSWDELRGYINRQGDWLFQDNDALCQRDQGECSPW</sequence>
<keyword evidence="2" id="KW-1185">Reference proteome</keyword>
<evidence type="ECO:0000313" key="2">
    <source>
        <dbReference type="Proteomes" id="UP000536262"/>
    </source>
</evidence>
<dbReference type="SUPFAM" id="SSF52402">
    <property type="entry name" value="Adenine nucleotide alpha hydrolases-like"/>
    <property type="match status" value="1"/>
</dbReference>
<dbReference type="InterPro" id="IPR014729">
    <property type="entry name" value="Rossmann-like_a/b/a_fold"/>
</dbReference>
<dbReference type="Gene3D" id="3.40.50.620">
    <property type="entry name" value="HUPs"/>
    <property type="match status" value="1"/>
</dbReference>
<dbReference type="RefSeq" id="WP_184698645.1">
    <property type="nucleotide sequence ID" value="NZ_BAABEG010000001.1"/>
</dbReference>
<dbReference type="AlphaFoldDB" id="A0A7X0F5P8"/>
<reference evidence="1 2" key="1">
    <citation type="submission" date="2020-08" db="EMBL/GenBank/DDBJ databases">
        <title>Genomic Encyclopedia of Type Strains, Phase IV (KMG-IV): sequencing the most valuable type-strain genomes for metagenomic binning, comparative biology and taxonomic classification.</title>
        <authorList>
            <person name="Goeker M."/>
        </authorList>
    </citation>
    <scope>NUCLEOTIDE SEQUENCE [LARGE SCALE GENOMIC DNA]</scope>
    <source>
        <strain evidence="1 2">DSM 7051</strain>
    </source>
</reference>